<comment type="catalytic activity">
    <reaction evidence="10">
        <text>fluoride(in) = fluoride(out)</text>
        <dbReference type="Rhea" id="RHEA:76159"/>
        <dbReference type="ChEBI" id="CHEBI:17051"/>
    </reaction>
    <physiologicalReaction direction="left-to-right" evidence="10">
        <dbReference type="Rhea" id="RHEA:76160"/>
    </physiologicalReaction>
</comment>
<dbReference type="EMBL" id="JAIXNE010000003">
    <property type="protein sequence ID" value="MCA6076659.1"/>
    <property type="molecule type" value="Genomic_DNA"/>
</dbReference>
<evidence type="ECO:0000256" key="2">
    <source>
        <dbReference type="ARBA" id="ARBA00022475"/>
    </source>
</evidence>
<keyword evidence="4 11" id="KW-0812">Transmembrane</keyword>
<dbReference type="Pfam" id="PF02537">
    <property type="entry name" value="CRCB"/>
    <property type="match status" value="1"/>
</dbReference>
<evidence type="ECO:0000256" key="11">
    <source>
        <dbReference type="HAMAP-Rule" id="MF_00454"/>
    </source>
</evidence>
<dbReference type="GO" id="GO:0005886">
    <property type="term" value="C:plasma membrane"/>
    <property type="evidence" value="ECO:0007669"/>
    <property type="project" value="UniProtKB-SubCell"/>
</dbReference>
<accession>A0A9X1HQX2</accession>
<dbReference type="AlphaFoldDB" id="A0A9X1HQX2"/>
<protein>
    <recommendedName>
        <fullName evidence="11">Fluoride-specific ion channel FluC</fullName>
    </recommendedName>
</protein>
<keyword evidence="6 11" id="KW-0406">Ion transport</keyword>
<evidence type="ECO:0000313" key="12">
    <source>
        <dbReference type="EMBL" id="MCA6075482.1"/>
    </source>
</evidence>
<evidence type="ECO:0000256" key="7">
    <source>
        <dbReference type="ARBA" id="ARBA00023136"/>
    </source>
</evidence>
<keyword evidence="11" id="KW-0915">Sodium</keyword>
<keyword evidence="11" id="KW-0813">Transport</keyword>
<organism evidence="13 15">
    <name type="scientific">Fulvivirga sedimenti</name>
    <dbReference type="NCBI Taxonomy" id="2879465"/>
    <lineage>
        <taxon>Bacteria</taxon>
        <taxon>Pseudomonadati</taxon>
        <taxon>Bacteroidota</taxon>
        <taxon>Cytophagia</taxon>
        <taxon>Cytophagales</taxon>
        <taxon>Fulvivirgaceae</taxon>
        <taxon>Fulvivirga</taxon>
    </lineage>
</organism>
<sequence length="123" mass="13656">MIKNLLVVGLGGFAGSICRYLFYIWLEKERNMPLATFTVNMLGSFVLGIFIGYFLIRGAETNIARLFFAVGFCGSFTTFSTFALENWNMFNNQEYLQLAGYTVASFAIGILMIFGGIVIGKAI</sequence>
<comment type="function">
    <text evidence="11">Fluoride-specific ion channel. Important for reducing fluoride concentration in the cell, thus reducing its toxicity.</text>
</comment>
<dbReference type="PANTHER" id="PTHR28259:SF1">
    <property type="entry name" value="FLUORIDE EXPORT PROTEIN 1-RELATED"/>
    <property type="match status" value="1"/>
</dbReference>
<evidence type="ECO:0000313" key="13">
    <source>
        <dbReference type="EMBL" id="MCA6076659.1"/>
    </source>
</evidence>
<keyword evidence="2 11" id="KW-1003">Cell membrane</keyword>
<evidence type="ECO:0000256" key="8">
    <source>
        <dbReference type="ARBA" id="ARBA00023303"/>
    </source>
</evidence>
<feature type="binding site" evidence="11">
    <location>
        <position position="74"/>
    </location>
    <ligand>
        <name>Na(+)</name>
        <dbReference type="ChEBI" id="CHEBI:29101"/>
        <note>structural</note>
    </ligand>
</feature>
<dbReference type="EMBL" id="JAIXNE010000002">
    <property type="protein sequence ID" value="MCA6075482.1"/>
    <property type="molecule type" value="Genomic_DNA"/>
</dbReference>
<keyword evidence="11" id="KW-0479">Metal-binding</keyword>
<dbReference type="GO" id="GO:0062054">
    <property type="term" value="F:fluoride channel activity"/>
    <property type="evidence" value="ECO:0007669"/>
    <property type="project" value="UniProtKB-UniRule"/>
</dbReference>
<evidence type="ECO:0000256" key="6">
    <source>
        <dbReference type="ARBA" id="ARBA00023065"/>
    </source>
</evidence>
<dbReference type="HAMAP" id="MF_00454">
    <property type="entry name" value="FluC"/>
    <property type="match status" value="1"/>
</dbReference>
<evidence type="ECO:0000313" key="14">
    <source>
        <dbReference type="EMBL" id="MCA6077787.1"/>
    </source>
</evidence>
<dbReference type="Proteomes" id="UP001139409">
    <property type="component" value="Unassembled WGS sequence"/>
</dbReference>
<feature type="transmembrane region" description="Helical" evidence="11">
    <location>
        <begin position="63"/>
        <end position="83"/>
    </location>
</feature>
<name>A0A9X1HQX2_9BACT</name>
<feature type="binding site" evidence="11">
    <location>
        <position position="77"/>
    </location>
    <ligand>
        <name>Na(+)</name>
        <dbReference type="ChEBI" id="CHEBI:29101"/>
        <note>structural</note>
    </ligand>
</feature>
<dbReference type="RefSeq" id="WP_225698582.1">
    <property type="nucleotide sequence ID" value="NZ_JAIXNE010000002.1"/>
</dbReference>
<dbReference type="NCBIfam" id="TIGR00494">
    <property type="entry name" value="crcB"/>
    <property type="match status" value="1"/>
</dbReference>
<dbReference type="InterPro" id="IPR003691">
    <property type="entry name" value="FluC"/>
</dbReference>
<evidence type="ECO:0000313" key="15">
    <source>
        <dbReference type="Proteomes" id="UP001139409"/>
    </source>
</evidence>
<gene>
    <name evidence="11 13" type="primary">crcB</name>
    <name evidence="11" type="synonym">fluC</name>
    <name evidence="12" type="ORF">LDX50_11425</name>
    <name evidence="13" type="ORF">LDX50_17395</name>
    <name evidence="14" type="ORF">LDX50_23115</name>
</gene>
<evidence type="ECO:0000256" key="1">
    <source>
        <dbReference type="ARBA" id="ARBA00004651"/>
    </source>
</evidence>
<dbReference type="GO" id="GO:0046872">
    <property type="term" value="F:metal ion binding"/>
    <property type="evidence" value="ECO:0007669"/>
    <property type="project" value="UniProtKB-KW"/>
</dbReference>
<evidence type="ECO:0000256" key="5">
    <source>
        <dbReference type="ARBA" id="ARBA00022989"/>
    </source>
</evidence>
<dbReference type="PANTHER" id="PTHR28259">
    <property type="entry name" value="FLUORIDE EXPORT PROTEIN 1-RELATED"/>
    <property type="match status" value="1"/>
</dbReference>
<reference evidence="13" key="1">
    <citation type="submission" date="2021-09" db="EMBL/GenBank/DDBJ databases">
        <title>Fulvivirga sp. isolated from coastal sediment.</title>
        <authorList>
            <person name="Yu H."/>
        </authorList>
    </citation>
    <scope>NUCLEOTIDE SEQUENCE</scope>
    <source>
        <strain evidence="13">1062</strain>
    </source>
</reference>
<feature type="transmembrane region" description="Helical" evidence="11">
    <location>
        <begin position="5"/>
        <end position="26"/>
    </location>
</feature>
<feature type="transmembrane region" description="Helical" evidence="11">
    <location>
        <begin position="32"/>
        <end position="56"/>
    </location>
</feature>
<keyword evidence="7 11" id="KW-0472">Membrane</keyword>
<feature type="transmembrane region" description="Helical" evidence="11">
    <location>
        <begin position="95"/>
        <end position="119"/>
    </location>
</feature>
<evidence type="ECO:0000256" key="3">
    <source>
        <dbReference type="ARBA" id="ARBA00022519"/>
    </source>
</evidence>
<comment type="similarity">
    <text evidence="9 11">Belongs to the fluoride channel Fluc/FEX (TC 1.A.43) family.</text>
</comment>
<keyword evidence="5 11" id="KW-1133">Transmembrane helix</keyword>
<evidence type="ECO:0000256" key="4">
    <source>
        <dbReference type="ARBA" id="ARBA00022692"/>
    </source>
</evidence>
<keyword evidence="15" id="KW-1185">Reference proteome</keyword>
<comment type="subcellular location">
    <subcellularLocation>
        <location evidence="1 11">Cell membrane</location>
        <topology evidence="1 11">Multi-pass membrane protein</topology>
    </subcellularLocation>
</comment>
<evidence type="ECO:0000256" key="9">
    <source>
        <dbReference type="ARBA" id="ARBA00035120"/>
    </source>
</evidence>
<keyword evidence="8 11" id="KW-0407">Ion channel</keyword>
<dbReference type="GO" id="GO:0140114">
    <property type="term" value="P:cellular detoxification of fluoride"/>
    <property type="evidence" value="ECO:0007669"/>
    <property type="project" value="UniProtKB-UniRule"/>
</dbReference>
<proteinExistence type="inferred from homology"/>
<keyword evidence="3" id="KW-0997">Cell inner membrane</keyword>
<dbReference type="EMBL" id="JAIXNE010000004">
    <property type="protein sequence ID" value="MCA6077787.1"/>
    <property type="molecule type" value="Genomic_DNA"/>
</dbReference>
<comment type="caution">
    <text evidence="13">The sequence shown here is derived from an EMBL/GenBank/DDBJ whole genome shotgun (WGS) entry which is preliminary data.</text>
</comment>
<comment type="activity regulation">
    <text evidence="11">Na(+) is not transported, but it plays an essential structural role and its presence is essential for fluoride channel function.</text>
</comment>
<evidence type="ECO:0000256" key="10">
    <source>
        <dbReference type="ARBA" id="ARBA00035585"/>
    </source>
</evidence>